<organism evidence="2 3">
    <name type="scientific">Lichenifustis flavocetrariae</name>
    <dbReference type="NCBI Taxonomy" id="2949735"/>
    <lineage>
        <taxon>Bacteria</taxon>
        <taxon>Pseudomonadati</taxon>
        <taxon>Pseudomonadota</taxon>
        <taxon>Alphaproteobacteria</taxon>
        <taxon>Hyphomicrobiales</taxon>
        <taxon>Lichenihabitantaceae</taxon>
        <taxon>Lichenifustis</taxon>
    </lineage>
</organism>
<dbReference type="SUPFAM" id="SSF50346">
    <property type="entry name" value="PRC-barrel domain"/>
    <property type="match status" value="2"/>
</dbReference>
<dbReference type="GO" id="GO:0030077">
    <property type="term" value="C:plasma membrane light-harvesting complex"/>
    <property type="evidence" value="ECO:0007669"/>
    <property type="project" value="InterPro"/>
</dbReference>
<dbReference type="GO" id="GO:0019684">
    <property type="term" value="P:photosynthesis, light reaction"/>
    <property type="evidence" value="ECO:0007669"/>
    <property type="project" value="InterPro"/>
</dbReference>
<dbReference type="Proteomes" id="UP001165667">
    <property type="component" value="Unassembled WGS sequence"/>
</dbReference>
<feature type="domain" description="PRC-barrel" evidence="1">
    <location>
        <begin position="3"/>
        <end position="56"/>
    </location>
</feature>
<protein>
    <submittedName>
        <fullName evidence="2">PRC-barrel domain-containing protein</fullName>
    </submittedName>
</protein>
<proteinExistence type="predicted"/>
<sequence>MLIAISVLKGYAVEASDAGRIGTIHDILFDDRTWKMRWLVVDVGSWLNDRKVLVHPSAIRAPDYVGEILSLALTKAQVEASPSSLLHEPVSARMETRLYDYYGSGPIWGSGYFGAGAFGSPLSAMIPTGGSMADSPIEDEPAGKSGDPNLRSFAEVIGYHMHATDGMIGHAANFLIDDGSWDVRYIIIDTKDWWPGARVLISPYAVQAVRWTEGEIRLDVDRETVKTSPPWDPIAMIDQVYEKKLHRHYGWRGYGF</sequence>
<dbReference type="EMBL" id="JAMOIM010000041">
    <property type="protein sequence ID" value="MCW6512133.1"/>
    <property type="molecule type" value="Genomic_DNA"/>
</dbReference>
<dbReference type="Pfam" id="PF05239">
    <property type="entry name" value="PRC"/>
    <property type="match status" value="1"/>
</dbReference>
<dbReference type="Gene3D" id="3.90.50.10">
    <property type="entry name" value="Photosynthetic Reaction Center, subunit H, domain 2"/>
    <property type="match status" value="2"/>
</dbReference>
<accession>A0AA41Z3C2</accession>
<reference evidence="2" key="1">
    <citation type="submission" date="2022-05" db="EMBL/GenBank/DDBJ databases">
        <authorList>
            <person name="Pankratov T."/>
        </authorList>
    </citation>
    <scope>NUCLEOTIDE SEQUENCE</scope>
    <source>
        <strain evidence="2">BP6-180914</strain>
    </source>
</reference>
<dbReference type="InterPro" id="IPR011033">
    <property type="entry name" value="PRC_barrel-like_sf"/>
</dbReference>
<name>A0AA41Z3C2_9HYPH</name>
<dbReference type="AlphaFoldDB" id="A0AA41Z3C2"/>
<evidence type="ECO:0000259" key="1">
    <source>
        <dbReference type="Pfam" id="PF05239"/>
    </source>
</evidence>
<dbReference type="InterPro" id="IPR027275">
    <property type="entry name" value="PRC-brl_dom"/>
</dbReference>
<dbReference type="InterPro" id="IPR014747">
    <property type="entry name" value="Bac_photo_RC_H_C"/>
</dbReference>
<keyword evidence="3" id="KW-1185">Reference proteome</keyword>
<evidence type="ECO:0000313" key="3">
    <source>
        <dbReference type="Proteomes" id="UP001165667"/>
    </source>
</evidence>
<dbReference type="RefSeq" id="WP_282588510.1">
    <property type="nucleotide sequence ID" value="NZ_JAMOIM010000041.1"/>
</dbReference>
<evidence type="ECO:0000313" key="2">
    <source>
        <dbReference type="EMBL" id="MCW6512133.1"/>
    </source>
</evidence>
<gene>
    <name evidence="2" type="ORF">M8523_29820</name>
</gene>
<comment type="caution">
    <text evidence="2">The sequence shown here is derived from an EMBL/GenBank/DDBJ whole genome shotgun (WGS) entry which is preliminary data.</text>
</comment>